<dbReference type="InterPro" id="IPR008571">
    <property type="entry name" value="HerA-like"/>
</dbReference>
<dbReference type="EMBL" id="CP001275">
    <property type="protein sequence ID" value="ACM05543.1"/>
    <property type="molecule type" value="Genomic_DNA"/>
</dbReference>
<dbReference type="Pfam" id="PF01935">
    <property type="entry name" value="DUF87"/>
    <property type="match status" value="1"/>
</dbReference>
<organism evidence="2 3">
    <name type="scientific">Thermomicrobium roseum (strain ATCC 27502 / DSM 5159 / P-2)</name>
    <dbReference type="NCBI Taxonomy" id="309801"/>
    <lineage>
        <taxon>Bacteria</taxon>
        <taxon>Pseudomonadati</taxon>
        <taxon>Thermomicrobiota</taxon>
        <taxon>Thermomicrobia</taxon>
        <taxon>Thermomicrobiales</taxon>
        <taxon>Thermomicrobiaceae</taxon>
        <taxon>Thermomicrobium</taxon>
    </lineage>
</organism>
<dbReference type="KEGG" id="tro:trd_1413"/>
<evidence type="ECO:0000313" key="2">
    <source>
        <dbReference type="EMBL" id="ACM05543.1"/>
    </source>
</evidence>
<reference evidence="2 3" key="1">
    <citation type="journal article" date="2009" name="PLoS ONE">
        <title>Complete genome sequence of the aerobic CO-oxidizing thermophile Thermomicrobium roseum.</title>
        <authorList>
            <person name="Wu D."/>
            <person name="Raymond J."/>
            <person name="Wu M."/>
            <person name="Chatterji S."/>
            <person name="Ren Q."/>
            <person name="Graham J.E."/>
            <person name="Bryant D.A."/>
            <person name="Robb F."/>
            <person name="Colman A."/>
            <person name="Tallon L.J."/>
            <person name="Badger J.H."/>
            <person name="Madupu R."/>
            <person name="Ward N.L."/>
            <person name="Eisen J.A."/>
        </authorList>
    </citation>
    <scope>NUCLEOTIDE SEQUENCE [LARGE SCALE GENOMIC DNA]</scope>
    <source>
        <strain evidence="3">ATCC 27502 / DSM 5159 / P-2</strain>
    </source>
</reference>
<dbReference type="HOGENOM" id="CLU_031945_0_0_0"/>
<dbReference type="AlphaFoldDB" id="B9L2L1"/>
<dbReference type="eggNOG" id="COG0433">
    <property type="taxonomic scope" value="Bacteria"/>
</dbReference>
<keyword evidence="3" id="KW-1185">Reference proteome</keyword>
<protein>
    <recommendedName>
        <fullName evidence="1">AAA+ ATPase domain-containing protein</fullName>
    </recommendedName>
</protein>
<dbReference type="PANTHER" id="PTHR42957:SF1">
    <property type="entry name" value="HELICASE MJ1565-RELATED"/>
    <property type="match status" value="1"/>
</dbReference>
<dbReference type="Proteomes" id="UP000000447">
    <property type="component" value="Chromosome"/>
</dbReference>
<dbReference type="InterPro" id="IPR003593">
    <property type="entry name" value="AAA+_ATPase"/>
</dbReference>
<name>B9L2L1_THERP</name>
<accession>B9L2L1</accession>
<dbReference type="PANTHER" id="PTHR42957">
    <property type="entry name" value="HELICASE MJ1565-RELATED"/>
    <property type="match status" value="1"/>
</dbReference>
<dbReference type="OrthoDB" id="9806951at2"/>
<evidence type="ECO:0000259" key="1">
    <source>
        <dbReference type="SMART" id="SM00382"/>
    </source>
</evidence>
<dbReference type="SUPFAM" id="SSF52540">
    <property type="entry name" value="P-loop containing nucleoside triphosphate hydrolases"/>
    <property type="match status" value="1"/>
</dbReference>
<evidence type="ECO:0000313" key="3">
    <source>
        <dbReference type="Proteomes" id="UP000000447"/>
    </source>
</evidence>
<sequence>MSSVALLHDGTEPIGVLGSPSSTGQLTLELLDAATRRKLVGELVILPFVQDGVRHYALGQITEIVLRNVWHEDPTIRSLVRQRGRIDAVSERQDTHQGMLAISAVFAEDGTGFRPSILGTVPPTGTPIFAVGDEVLDQLLAHARAELFYLGRVYGSGPKLPLWFKHFGRGPRGAGEAYHVGIFGKTGSGKSVLAKMLLLAYARHPEMALLVIDPQGEFSKDLRDRSAPGGFPLPLRTVLHDALGRVAVVLSVRDLILDRWELLEELLVTSEFFDKLSFGVRENRQLAAREIAQRLRKQGVQLGDLYELKTFQRVLSILSDEQVQRVFYRSADARARFQYMLQRVDPRELYSHSWRPLALLFSDRGNPRARTIERVLDGLFRPTDRLIVSLDLSGADPADEHEQVLWDETIQEIVIRRLLEGIRAAAEQAYARSENLNTLILIDEAHRLAPSGYLDPESPRAQIRTLLIDAVRTTRKYGVGWLLISQSLASLHPEIVSQLRIAFFGYGLGLGQEYRALESFAGGDEHALALYRLFRDPHSSFDPTSRVYSFMTVGPVSPLSFAGTPLFFNAFTDVQEFLAANGLVPASPR</sequence>
<dbReference type="InterPro" id="IPR027417">
    <property type="entry name" value="P-loop_NTPase"/>
</dbReference>
<dbReference type="InterPro" id="IPR002789">
    <property type="entry name" value="HerA_central"/>
</dbReference>
<feature type="domain" description="AAA+ ATPase" evidence="1">
    <location>
        <begin position="176"/>
        <end position="508"/>
    </location>
</feature>
<dbReference type="SMART" id="SM00382">
    <property type="entry name" value="AAA"/>
    <property type="match status" value="1"/>
</dbReference>
<gene>
    <name evidence="2" type="ordered locus">trd_1413</name>
</gene>
<dbReference type="RefSeq" id="WP_015922362.1">
    <property type="nucleotide sequence ID" value="NC_011959.1"/>
</dbReference>
<dbReference type="STRING" id="309801.trd_1413"/>
<proteinExistence type="predicted"/>
<dbReference type="Gene3D" id="3.40.50.300">
    <property type="entry name" value="P-loop containing nucleotide triphosphate hydrolases"/>
    <property type="match status" value="2"/>
</dbReference>